<dbReference type="AlphaFoldDB" id="A0A0R1QMX1"/>
<evidence type="ECO:0008006" key="4">
    <source>
        <dbReference type="Google" id="ProtNLM"/>
    </source>
</evidence>
<proteinExistence type="predicted"/>
<comment type="caution">
    <text evidence="2">The sequence shown here is derived from an EMBL/GenBank/DDBJ whole genome shotgun (WGS) entry which is preliminary data.</text>
</comment>
<sequence length="93" mass="11133">MLQKLEDTYNNPDMEKRPDLKKIIQTALKEFQQTENVDQVVPKLFRQIANNYIEDPKNFPESLIELYYQCRMLVVKYDGVEWSDVQAGLTWFE</sequence>
<dbReference type="SUPFAM" id="SSF109797">
    <property type="entry name" value="Bacteriocin immunity protein-like"/>
    <property type="match status" value="1"/>
</dbReference>
<protein>
    <recommendedName>
        <fullName evidence="4">Prebacteriocin</fullName>
    </recommendedName>
</protein>
<dbReference type="GO" id="GO:0030153">
    <property type="term" value="P:bacteriocin immunity"/>
    <property type="evidence" value="ECO:0007669"/>
    <property type="project" value="UniProtKB-KW"/>
</dbReference>
<dbReference type="InterPro" id="IPR023130">
    <property type="entry name" value="Ta0600-like_sf"/>
</dbReference>
<reference evidence="2 3" key="1">
    <citation type="journal article" date="2015" name="Genome Announc.">
        <title>Expanding the biotechnology potential of lactobacilli through comparative genomics of 213 strains and associated genera.</title>
        <authorList>
            <person name="Sun Z."/>
            <person name="Harris H.M."/>
            <person name="McCann A."/>
            <person name="Guo C."/>
            <person name="Argimon S."/>
            <person name="Zhang W."/>
            <person name="Yang X."/>
            <person name="Jeffery I.B."/>
            <person name="Cooney J.C."/>
            <person name="Kagawa T.F."/>
            <person name="Liu W."/>
            <person name="Song Y."/>
            <person name="Salvetti E."/>
            <person name="Wrobel A."/>
            <person name="Rasinkangas P."/>
            <person name="Parkhill J."/>
            <person name="Rea M.C."/>
            <person name="O'Sullivan O."/>
            <person name="Ritari J."/>
            <person name="Douillard F.P."/>
            <person name="Paul Ross R."/>
            <person name="Yang R."/>
            <person name="Briner A.E."/>
            <person name="Felis G.E."/>
            <person name="de Vos W.M."/>
            <person name="Barrangou R."/>
            <person name="Klaenhammer T.R."/>
            <person name="Caufield P.W."/>
            <person name="Cui Y."/>
            <person name="Zhang H."/>
            <person name="O'Toole P.W."/>
        </authorList>
    </citation>
    <scope>NUCLEOTIDE SEQUENCE [LARGE SCALE GENOMIC DNA]</scope>
    <source>
        <strain evidence="2 3">DSM 14500</strain>
    </source>
</reference>
<organism evidence="2 3">
    <name type="scientific">Companilactobacillus mindensis DSM 14500</name>
    <dbReference type="NCBI Taxonomy" id="1423770"/>
    <lineage>
        <taxon>Bacteria</taxon>
        <taxon>Bacillati</taxon>
        <taxon>Bacillota</taxon>
        <taxon>Bacilli</taxon>
        <taxon>Lactobacillales</taxon>
        <taxon>Lactobacillaceae</taxon>
        <taxon>Companilactobacillus</taxon>
    </lineage>
</organism>
<evidence type="ECO:0000256" key="1">
    <source>
        <dbReference type="ARBA" id="ARBA00023025"/>
    </source>
</evidence>
<dbReference type="InterPro" id="IPR015046">
    <property type="entry name" value="LciA_Immunity-like"/>
</dbReference>
<accession>A0A0R1QMX1</accession>
<keyword evidence="3" id="KW-1185">Reference proteome</keyword>
<dbReference type="EMBL" id="AZEZ01000078">
    <property type="protein sequence ID" value="KRL43525.1"/>
    <property type="molecule type" value="Genomic_DNA"/>
</dbReference>
<evidence type="ECO:0000313" key="3">
    <source>
        <dbReference type="Proteomes" id="UP000050872"/>
    </source>
</evidence>
<keyword evidence="1" id="KW-0079">Bacteriocin immunity</keyword>
<dbReference type="PATRIC" id="fig|1423770.3.peg.789"/>
<evidence type="ECO:0000313" key="2">
    <source>
        <dbReference type="EMBL" id="KRL43525.1"/>
    </source>
</evidence>
<dbReference type="Proteomes" id="UP000050872">
    <property type="component" value="Unassembled WGS sequence"/>
</dbReference>
<dbReference type="Pfam" id="PF08951">
    <property type="entry name" value="EntA_Immun"/>
    <property type="match status" value="1"/>
</dbReference>
<name>A0A0R1QMX1_9LACO</name>
<dbReference type="Gene3D" id="1.20.1440.50">
    <property type="entry name" value="Ta0600-like"/>
    <property type="match status" value="1"/>
</dbReference>
<gene>
    <name evidence="2" type="ORF">FD29_GL000768</name>
</gene>